<name>A0A951Q2W7_9NOST</name>
<sequence length="202" mass="21741">MSSDVSYKYDTSFKIGAKNPKKIRSKKVKNQALKLAVGFAFICTSVAINTGIANQIVLAKSKSPQKCNIYAYVNVSDSQLLNVRSGASTNNKILGQVPVNETVQIVAFVPNWVKITNASDGFKGTGWVSLPKLGISTTGYGTSGVKLYAKTNKKSQIVTKAPPRENVKILSCQGQWALVEYKGVKGWLAREDQCGAALTSCS</sequence>
<feature type="transmembrane region" description="Helical" evidence="1">
    <location>
        <begin position="32"/>
        <end position="52"/>
    </location>
</feature>
<dbReference type="EMBL" id="JAHHHN010000021">
    <property type="protein sequence ID" value="MBW4564413.1"/>
    <property type="molecule type" value="Genomic_DNA"/>
</dbReference>
<keyword evidence="1" id="KW-0472">Membrane</keyword>
<reference evidence="3" key="1">
    <citation type="submission" date="2021-05" db="EMBL/GenBank/DDBJ databases">
        <authorList>
            <person name="Pietrasiak N."/>
            <person name="Ward R."/>
            <person name="Stajich J.E."/>
            <person name="Kurbessoian T."/>
        </authorList>
    </citation>
    <scope>NUCLEOTIDE SEQUENCE</scope>
    <source>
        <strain evidence="3">JT2-VF2</strain>
    </source>
</reference>
<dbReference type="PROSITE" id="PS51781">
    <property type="entry name" value="SH3B"/>
    <property type="match status" value="1"/>
</dbReference>
<feature type="domain" description="SH3b" evidence="2">
    <location>
        <begin position="70"/>
        <end position="137"/>
    </location>
</feature>
<reference evidence="3" key="2">
    <citation type="journal article" date="2022" name="Microbiol. Resour. Announc.">
        <title>Metagenome Sequencing to Explore Phylogenomics of Terrestrial Cyanobacteria.</title>
        <authorList>
            <person name="Ward R.D."/>
            <person name="Stajich J.E."/>
            <person name="Johansen J.R."/>
            <person name="Huntemann M."/>
            <person name="Clum A."/>
            <person name="Foster B."/>
            <person name="Foster B."/>
            <person name="Roux S."/>
            <person name="Palaniappan K."/>
            <person name="Varghese N."/>
            <person name="Mukherjee S."/>
            <person name="Reddy T.B.K."/>
            <person name="Daum C."/>
            <person name="Copeland A."/>
            <person name="Chen I.A."/>
            <person name="Ivanova N.N."/>
            <person name="Kyrpides N.C."/>
            <person name="Shapiro N."/>
            <person name="Eloe-Fadrosh E.A."/>
            <person name="Pietrasiak N."/>
        </authorList>
    </citation>
    <scope>NUCLEOTIDE SEQUENCE</scope>
    <source>
        <strain evidence="3">JT2-VF2</strain>
    </source>
</reference>
<proteinExistence type="predicted"/>
<dbReference type="Proteomes" id="UP000715781">
    <property type="component" value="Unassembled WGS sequence"/>
</dbReference>
<evidence type="ECO:0000259" key="2">
    <source>
        <dbReference type="PROSITE" id="PS51781"/>
    </source>
</evidence>
<dbReference type="Gene3D" id="2.30.30.40">
    <property type="entry name" value="SH3 Domains"/>
    <property type="match status" value="2"/>
</dbReference>
<evidence type="ECO:0000256" key="1">
    <source>
        <dbReference type="SAM" id="Phobius"/>
    </source>
</evidence>
<evidence type="ECO:0000313" key="3">
    <source>
        <dbReference type="EMBL" id="MBW4564413.1"/>
    </source>
</evidence>
<comment type="caution">
    <text evidence="3">The sequence shown here is derived from an EMBL/GenBank/DDBJ whole genome shotgun (WGS) entry which is preliminary data.</text>
</comment>
<gene>
    <name evidence="3" type="ORF">KME32_25405</name>
</gene>
<dbReference type="Pfam" id="PF08239">
    <property type="entry name" value="SH3_3"/>
    <property type="match status" value="2"/>
</dbReference>
<dbReference type="AlphaFoldDB" id="A0A951Q2W7"/>
<accession>A0A951Q2W7</accession>
<evidence type="ECO:0000313" key="4">
    <source>
        <dbReference type="Proteomes" id="UP000715781"/>
    </source>
</evidence>
<dbReference type="InterPro" id="IPR052354">
    <property type="entry name" value="Cell_Wall_Dynamics_Protein"/>
</dbReference>
<dbReference type="InterPro" id="IPR003646">
    <property type="entry name" value="SH3-like_bac-type"/>
</dbReference>
<dbReference type="PANTHER" id="PTHR34408">
    <property type="entry name" value="FAMILY PROTEIN, PUTATIVE-RELATED"/>
    <property type="match status" value="1"/>
</dbReference>
<keyword evidence="1" id="KW-1133">Transmembrane helix</keyword>
<keyword evidence="1" id="KW-0812">Transmembrane</keyword>
<dbReference type="SMART" id="SM00287">
    <property type="entry name" value="SH3b"/>
    <property type="match status" value="2"/>
</dbReference>
<dbReference type="PANTHER" id="PTHR34408:SF2">
    <property type="entry name" value="CELL WALL-BINDING PROTEIN YWSB"/>
    <property type="match status" value="1"/>
</dbReference>
<protein>
    <submittedName>
        <fullName evidence="3">SH3 domain-containing protein</fullName>
    </submittedName>
</protein>
<organism evidence="3 4">
    <name type="scientific">Mojavia pulchra JT2-VF2</name>
    <dbReference type="NCBI Taxonomy" id="287848"/>
    <lineage>
        <taxon>Bacteria</taxon>
        <taxon>Bacillati</taxon>
        <taxon>Cyanobacteriota</taxon>
        <taxon>Cyanophyceae</taxon>
        <taxon>Nostocales</taxon>
        <taxon>Nostocaceae</taxon>
    </lineage>
</organism>